<dbReference type="AlphaFoldDB" id="A0A9X8H287"/>
<dbReference type="Proteomes" id="UP000275652">
    <property type="component" value="Unassembled WGS sequence"/>
</dbReference>
<gene>
    <name evidence="2" type="ORF">DYB28_011509</name>
</gene>
<evidence type="ECO:0000259" key="1">
    <source>
        <dbReference type="PROSITE" id="PS50156"/>
    </source>
</evidence>
<dbReference type="EMBL" id="QUTI01065988">
    <property type="protein sequence ID" value="RLN73898.1"/>
    <property type="molecule type" value="Genomic_DNA"/>
</dbReference>
<sequence length="157" mass="18064">SESLAFLVGAYTKIPALESFCMVAALAVARRYDLCPWIKKPYVLSPDKARQIRAYSDDAAAVDSSVVQTFLDSKWIPLLFAKWTQRLVVLNYTDRQVQRSTMDLLDNLSLLDAYMDTPIFAWLNTFNQWRQLRAFLEEKREDGKCQQTRDNADISSV</sequence>
<organism evidence="2 3">
    <name type="scientific">Aphanomyces astaci</name>
    <name type="common">Crayfish plague agent</name>
    <dbReference type="NCBI Taxonomy" id="112090"/>
    <lineage>
        <taxon>Eukaryota</taxon>
        <taxon>Sar</taxon>
        <taxon>Stramenopiles</taxon>
        <taxon>Oomycota</taxon>
        <taxon>Saprolegniomycetes</taxon>
        <taxon>Saprolegniales</taxon>
        <taxon>Verrucalvaceae</taxon>
        <taxon>Aphanomyces</taxon>
    </lineage>
</organism>
<dbReference type="Pfam" id="PF12349">
    <property type="entry name" value="Sterol-sensing"/>
    <property type="match status" value="1"/>
</dbReference>
<comment type="caution">
    <text evidence="2">The sequence shown here is derived from an EMBL/GenBank/DDBJ whole genome shotgun (WGS) entry which is preliminary data.</text>
</comment>
<feature type="domain" description="SSD" evidence="1">
    <location>
        <begin position="1"/>
        <end position="32"/>
    </location>
</feature>
<dbReference type="InterPro" id="IPR000731">
    <property type="entry name" value="SSD"/>
</dbReference>
<reference evidence="2 3" key="1">
    <citation type="journal article" date="2018" name="J. Invertebr. Pathol.">
        <title>New genotyping method for the causative agent of crayfish plague (Aphanomyces astaci) based on whole genome data.</title>
        <authorList>
            <person name="Minardi D."/>
            <person name="Studholme D.J."/>
            <person name="van der Giezen M."/>
            <person name="Pretto T."/>
            <person name="Oidtmann B."/>
        </authorList>
    </citation>
    <scope>NUCLEOTIDE SEQUENCE [LARGE SCALE GENOMIC DNA]</scope>
    <source>
        <strain evidence="2 3">KB13</strain>
    </source>
</reference>
<dbReference type="InterPro" id="IPR053958">
    <property type="entry name" value="HMGCR/SNAP/NPC1-like_SSD"/>
</dbReference>
<protein>
    <recommendedName>
        <fullName evidence="1">SSD domain-containing protein</fullName>
    </recommendedName>
</protein>
<dbReference type="PROSITE" id="PS50156">
    <property type="entry name" value="SSD"/>
    <property type="match status" value="1"/>
</dbReference>
<evidence type="ECO:0000313" key="2">
    <source>
        <dbReference type="EMBL" id="RLN73898.1"/>
    </source>
</evidence>
<evidence type="ECO:0000313" key="3">
    <source>
        <dbReference type="Proteomes" id="UP000275652"/>
    </source>
</evidence>
<name>A0A9X8H287_APHAT</name>
<proteinExistence type="predicted"/>
<accession>A0A9X8H287</accession>
<feature type="non-terminal residue" evidence="2">
    <location>
        <position position="1"/>
    </location>
</feature>